<name>A0ACD3A1M3_9AGAR</name>
<dbReference type="Proteomes" id="UP000308600">
    <property type="component" value="Unassembled WGS sequence"/>
</dbReference>
<reference evidence="1 2" key="1">
    <citation type="journal article" date="2019" name="Nat. Ecol. Evol.">
        <title>Megaphylogeny resolves global patterns of mushroom evolution.</title>
        <authorList>
            <person name="Varga T."/>
            <person name="Krizsan K."/>
            <person name="Foldi C."/>
            <person name="Dima B."/>
            <person name="Sanchez-Garcia M."/>
            <person name="Sanchez-Ramirez S."/>
            <person name="Szollosi G.J."/>
            <person name="Szarkandi J.G."/>
            <person name="Papp V."/>
            <person name="Albert L."/>
            <person name="Andreopoulos W."/>
            <person name="Angelini C."/>
            <person name="Antonin V."/>
            <person name="Barry K.W."/>
            <person name="Bougher N.L."/>
            <person name="Buchanan P."/>
            <person name="Buyck B."/>
            <person name="Bense V."/>
            <person name="Catcheside P."/>
            <person name="Chovatia M."/>
            <person name="Cooper J."/>
            <person name="Damon W."/>
            <person name="Desjardin D."/>
            <person name="Finy P."/>
            <person name="Geml J."/>
            <person name="Haridas S."/>
            <person name="Hughes K."/>
            <person name="Justo A."/>
            <person name="Karasinski D."/>
            <person name="Kautmanova I."/>
            <person name="Kiss B."/>
            <person name="Kocsube S."/>
            <person name="Kotiranta H."/>
            <person name="LaButti K.M."/>
            <person name="Lechner B.E."/>
            <person name="Liimatainen K."/>
            <person name="Lipzen A."/>
            <person name="Lukacs Z."/>
            <person name="Mihaltcheva S."/>
            <person name="Morgado L.N."/>
            <person name="Niskanen T."/>
            <person name="Noordeloos M.E."/>
            <person name="Ohm R.A."/>
            <person name="Ortiz-Santana B."/>
            <person name="Ovrebo C."/>
            <person name="Racz N."/>
            <person name="Riley R."/>
            <person name="Savchenko A."/>
            <person name="Shiryaev A."/>
            <person name="Soop K."/>
            <person name="Spirin V."/>
            <person name="Szebenyi C."/>
            <person name="Tomsovsky M."/>
            <person name="Tulloss R.E."/>
            <person name="Uehling J."/>
            <person name="Grigoriev I.V."/>
            <person name="Vagvolgyi C."/>
            <person name="Papp T."/>
            <person name="Martin F.M."/>
            <person name="Miettinen O."/>
            <person name="Hibbett D.S."/>
            <person name="Nagy L.G."/>
        </authorList>
    </citation>
    <scope>NUCLEOTIDE SEQUENCE [LARGE SCALE GENOMIC DNA]</scope>
    <source>
        <strain evidence="1 2">NL-1719</strain>
    </source>
</reference>
<dbReference type="EMBL" id="ML209048">
    <property type="protein sequence ID" value="TFK59209.1"/>
    <property type="molecule type" value="Genomic_DNA"/>
</dbReference>
<accession>A0ACD3A1M3</accession>
<organism evidence="1 2">
    <name type="scientific">Pluteus cervinus</name>
    <dbReference type="NCBI Taxonomy" id="181527"/>
    <lineage>
        <taxon>Eukaryota</taxon>
        <taxon>Fungi</taxon>
        <taxon>Dikarya</taxon>
        <taxon>Basidiomycota</taxon>
        <taxon>Agaricomycotina</taxon>
        <taxon>Agaricomycetes</taxon>
        <taxon>Agaricomycetidae</taxon>
        <taxon>Agaricales</taxon>
        <taxon>Pluteineae</taxon>
        <taxon>Pluteaceae</taxon>
        <taxon>Pluteus</taxon>
    </lineage>
</organism>
<gene>
    <name evidence="1" type="ORF">BDN72DRAFT_906071</name>
</gene>
<protein>
    <submittedName>
        <fullName evidence="1">Uncharacterized protein</fullName>
    </submittedName>
</protein>
<evidence type="ECO:0000313" key="1">
    <source>
        <dbReference type="EMBL" id="TFK59209.1"/>
    </source>
</evidence>
<sequence length="502" mass="57060">MSVHKGKATLLISWVSRQWRELAHDTSALWSQINFKNPDWIQVALSRAKNRELEISLNGLKRIKNNLVPLIPYTLAHLSRIRKLEIISNMGRRTRAIPEDTPEWLFPAPRLVDLNLQALILPPNLFSGIIPCLQSLRLSSCRLDWDTLPVTRGMKKLVLCDPPLTATLDNLIKIFHIIGPDLEELELENVLYPDSQAQLNTGQSRFRFEKLKYLKLEDSELDSIAWFFDHVALPNRPDIQIVAPEWAGSNLIPSLISARSIEKWPIEVLKIKVEARSVALHIVEDWSNSDELAGMFIPSVFIKYPKLKSPASKESNSAQTHIKFEISLIEAPLRFLAAIELLPIQPIKRVVFLGGFHEFQNQIILDWVGKLGTVQELAIDLPFIATFVASISDQEVKLQRFIEEEGTGEADAALDAEKMALGQGLISFHGLRELAIYGELEGETLTQEVVICLQSWLDWRQRFNLQLDRLIIAEMFTPSVTWLTALFDGLVGEFQTRDLMMP</sequence>
<evidence type="ECO:0000313" key="2">
    <source>
        <dbReference type="Proteomes" id="UP000308600"/>
    </source>
</evidence>
<proteinExistence type="predicted"/>
<keyword evidence="2" id="KW-1185">Reference proteome</keyword>